<keyword evidence="5" id="KW-1015">Disulfide bond</keyword>
<reference evidence="7 8" key="1">
    <citation type="submission" date="2020-03" db="EMBL/GenBank/DDBJ databases">
        <title>Genomic Encyclopedia of Type Strains, Phase IV (KMG-IV): sequencing the most valuable type-strain genomes for metagenomic binning, comparative biology and taxonomic classification.</title>
        <authorList>
            <person name="Goeker M."/>
        </authorList>
    </citation>
    <scope>NUCLEOTIDE SEQUENCE [LARGE SCALE GENOMIC DNA]</scope>
    <source>
        <strain evidence="7 8">DSM 101599</strain>
    </source>
</reference>
<evidence type="ECO:0000256" key="1">
    <source>
        <dbReference type="ARBA" id="ARBA00022722"/>
    </source>
</evidence>
<dbReference type="Gene3D" id="1.10.575.10">
    <property type="entry name" value="P1 Nuclease"/>
    <property type="match status" value="1"/>
</dbReference>
<keyword evidence="4" id="KW-0378">Hydrolase</keyword>
<evidence type="ECO:0008006" key="9">
    <source>
        <dbReference type="Google" id="ProtNLM"/>
    </source>
</evidence>
<proteinExistence type="predicted"/>
<organism evidence="7 8">
    <name type="scientific">Wenyingzhuangia heitensis</name>
    <dbReference type="NCBI Taxonomy" id="1487859"/>
    <lineage>
        <taxon>Bacteria</taxon>
        <taxon>Pseudomonadati</taxon>
        <taxon>Bacteroidota</taxon>
        <taxon>Flavobacteriia</taxon>
        <taxon>Flavobacteriales</taxon>
        <taxon>Flavobacteriaceae</taxon>
        <taxon>Wenyingzhuangia</taxon>
    </lineage>
</organism>
<accession>A0ABX0U4M5</accession>
<evidence type="ECO:0000313" key="7">
    <source>
        <dbReference type="EMBL" id="NIJ43799.1"/>
    </source>
</evidence>
<sequence>MIKYILILCTSISLFANNDWGKTGHRTVGEIAAKHISKNTEKQVNKLLQGESLAMVSIYADEIRSNPEYNSFAPWHYVSFNGDKKYKEEPVNPKGDILQGIKTCILKIRDKNTSTKDKAFYLKMLVHFVGDLHMPLHAGNKHDKGGNDIKLKWFGNHTNLHRLWDTDMIESYKMSYSELASNLDIVPAKENQKITKGTLTDWAHETRAIALKVYESTEEDKNESYVYMYHNFPIVKQQLQKGGVRLAMVLDEVFKKESAWLISFLKNI</sequence>
<gene>
    <name evidence="7" type="ORF">FHR24_000238</name>
</gene>
<dbReference type="InterPro" id="IPR003154">
    <property type="entry name" value="S1/P1nuclease"/>
</dbReference>
<dbReference type="RefSeq" id="WP_167182673.1">
    <property type="nucleotide sequence ID" value="NZ_JAASQL010000001.1"/>
</dbReference>
<keyword evidence="6" id="KW-0325">Glycoprotein</keyword>
<dbReference type="Proteomes" id="UP000745859">
    <property type="component" value="Unassembled WGS sequence"/>
</dbReference>
<dbReference type="Pfam" id="PF02265">
    <property type="entry name" value="S1-P1_nuclease"/>
    <property type="match status" value="1"/>
</dbReference>
<evidence type="ECO:0000256" key="2">
    <source>
        <dbReference type="ARBA" id="ARBA00022723"/>
    </source>
</evidence>
<evidence type="ECO:0000256" key="4">
    <source>
        <dbReference type="ARBA" id="ARBA00022801"/>
    </source>
</evidence>
<evidence type="ECO:0000256" key="5">
    <source>
        <dbReference type="ARBA" id="ARBA00023157"/>
    </source>
</evidence>
<evidence type="ECO:0000256" key="3">
    <source>
        <dbReference type="ARBA" id="ARBA00022759"/>
    </source>
</evidence>
<name>A0ABX0U4M5_9FLAO</name>
<keyword evidence="8" id="KW-1185">Reference proteome</keyword>
<dbReference type="CDD" id="cd11010">
    <property type="entry name" value="S1-P1_nuclease"/>
    <property type="match status" value="1"/>
</dbReference>
<keyword evidence="2" id="KW-0479">Metal-binding</keyword>
<evidence type="ECO:0000313" key="8">
    <source>
        <dbReference type="Proteomes" id="UP000745859"/>
    </source>
</evidence>
<dbReference type="SUPFAM" id="SSF48537">
    <property type="entry name" value="Phospholipase C/P1 nuclease"/>
    <property type="match status" value="1"/>
</dbReference>
<comment type="caution">
    <text evidence="7">The sequence shown here is derived from an EMBL/GenBank/DDBJ whole genome shotgun (WGS) entry which is preliminary data.</text>
</comment>
<evidence type="ECO:0000256" key="6">
    <source>
        <dbReference type="ARBA" id="ARBA00023180"/>
    </source>
</evidence>
<dbReference type="EMBL" id="JAASQL010000001">
    <property type="protein sequence ID" value="NIJ43799.1"/>
    <property type="molecule type" value="Genomic_DNA"/>
</dbReference>
<protein>
    <recommendedName>
        <fullName evidence="9">S1/P1 Nuclease</fullName>
    </recommendedName>
</protein>
<keyword evidence="3" id="KW-0255">Endonuclease</keyword>
<dbReference type="PANTHER" id="PTHR33146:SF26">
    <property type="entry name" value="ENDONUCLEASE 4"/>
    <property type="match status" value="1"/>
</dbReference>
<keyword evidence="1" id="KW-0540">Nuclease</keyword>
<dbReference type="InterPro" id="IPR008947">
    <property type="entry name" value="PLipase_C/P1_nuclease_dom_sf"/>
</dbReference>
<dbReference type="PANTHER" id="PTHR33146">
    <property type="entry name" value="ENDONUCLEASE 4"/>
    <property type="match status" value="1"/>
</dbReference>